<dbReference type="Proteomes" id="UP000595662">
    <property type="component" value="Chromosome 3"/>
</dbReference>
<dbReference type="GO" id="GO:0044550">
    <property type="term" value="P:secondary metabolite biosynthetic process"/>
    <property type="evidence" value="ECO:0007669"/>
    <property type="project" value="TreeGrafter"/>
</dbReference>
<dbReference type="PROSITE" id="PS52004">
    <property type="entry name" value="KS3_2"/>
    <property type="match status" value="1"/>
</dbReference>
<evidence type="ECO:0000256" key="2">
    <source>
        <dbReference type="ARBA" id="ARBA00022553"/>
    </source>
</evidence>
<accession>A0A7T6XPB4</accession>
<dbReference type="InterPro" id="IPR016039">
    <property type="entry name" value="Thiolase-like"/>
</dbReference>
<dbReference type="Pfam" id="PF02801">
    <property type="entry name" value="Ketoacyl-synt_C"/>
    <property type="match status" value="1"/>
</dbReference>
<dbReference type="GO" id="GO:0004312">
    <property type="term" value="F:fatty acid synthase activity"/>
    <property type="evidence" value="ECO:0007669"/>
    <property type="project" value="TreeGrafter"/>
</dbReference>
<evidence type="ECO:0000259" key="5">
    <source>
        <dbReference type="PROSITE" id="PS52004"/>
    </source>
</evidence>
<feature type="domain" description="Ketosynthase family 3 (KS3)" evidence="5">
    <location>
        <begin position="8"/>
        <end position="439"/>
    </location>
</feature>
<dbReference type="InterPro" id="IPR050091">
    <property type="entry name" value="PKS_NRPS_Biosynth_Enz"/>
</dbReference>
<dbReference type="AlphaFoldDB" id="A0A7T6XPB4"/>
<evidence type="ECO:0000313" key="7">
    <source>
        <dbReference type="Proteomes" id="UP000595662"/>
    </source>
</evidence>
<keyword evidence="2" id="KW-0597">Phosphoprotein</keyword>
<proteinExistence type="inferred from homology"/>
<evidence type="ECO:0000256" key="1">
    <source>
        <dbReference type="ARBA" id="ARBA00022450"/>
    </source>
</evidence>
<dbReference type="RefSeq" id="XP_065957122.1">
    <property type="nucleotide sequence ID" value="XM_066102039.1"/>
</dbReference>
<dbReference type="EMBL" id="CP060776">
    <property type="protein sequence ID" value="QQK44802.1"/>
    <property type="molecule type" value="Genomic_DNA"/>
</dbReference>
<organism evidence="6 7">
    <name type="scientific">Penicillium digitatum</name>
    <name type="common">Green mold</name>
    <dbReference type="NCBI Taxonomy" id="36651"/>
    <lineage>
        <taxon>Eukaryota</taxon>
        <taxon>Fungi</taxon>
        <taxon>Dikarya</taxon>
        <taxon>Ascomycota</taxon>
        <taxon>Pezizomycotina</taxon>
        <taxon>Eurotiomycetes</taxon>
        <taxon>Eurotiomycetidae</taxon>
        <taxon>Eurotiales</taxon>
        <taxon>Aspergillaceae</taxon>
        <taxon>Penicillium</taxon>
    </lineage>
</organism>
<gene>
    <name evidence="6" type="ORF">Pdw03_8703</name>
</gene>
<dbReference type="InterPro" id="IPR014031">
    <property type="entry name" value="Ketoacyl_synth_C"/>
</dbReference>
<dbReference type="GeneID" id="26229619"/>
<keyword evidence="3 4" id="KW-0808">Transferase</keyword>
<dbReference type="InterPro" id="IPR020841">
    <property type="entry name" value="PKS_Beta-ketoAc_synthase_dom"/>
</dbReference>
<reference evidence="6 7" key="1">
    <citation type="submission" date="2020-08" db="EMBL/GenBank/DDBJ databases">
        <title>The completed genome sequence of the pathogenic ascomycete fungus Penicillium digitatum.</title>
        <authorList>
            <person name="Wang M."/>
        </authorList>
    </citation>
    <scope>NUCLEOTIDE SEQUENCE [LARGE SCALE GENOMIC DNA]</scope>
    <source>
        <strain evidence="6 7">PdW03</strain>
    </source>
</reference>
<dbReference type="PANTHER" id="PTHR43775:SF20">
    <property type="entry name" value="HYBRID PKS-NRPS SYNTHETASE APDA"/>
    <property type="match status" value="1"/>
</dbReference>
<dbReference type="VEuPathDB" id="FungiDB:PDIP_12960"/>
<protein>
    <submittedName>
        <fullName evidence="6">Polyketide synthase</fullName>
    </submittedName>
</protein>
<dbReference type="PROSITE" id="PS00606">
    <property type="entry name" value="KS3_1"/>
    <property type="match status" value="1"/>
</dbReference>
<evidence type="ECO:0000256" key="4">
    <source>
        <dbReference type="RuleBase" id="RU003694"/>
    </source>
</evidence>
<dbReference type="SUPFAM" id="SSF53901">
    <property type="entry name" value="Thiolase-like"/>
    <property type="match status" value="1"/>
</dbReference>
<dbReference type="CDD" id="cd00833">
    <property type="entry name" value="PKS"/>
    <property type="match status" value="1"/>
</dbReference>
<dbReference type="Pfam" id="PF16197">
    <property type="entry name" value="KAsynt_C_assoc"/>
    <property type="match status" value="1"/>
</dbReference>
<dbReference type="Pfam" id="PF00109">
    <property type="entry name" value="ketoacyl-synt"/>
    <property type="match status" value="1"/>
</dbReference>
<dbReference type="GO" id="GO:0006633">
    <property type="term" value="P:fatty acid biosynthetic process"/>
    <property type="evidence" value="ECO:0007669"/>
    <property type="project" value="InterPro"/>
</dbReference>
<dbReference type="InterPro" id="IPR014030">
    <property type="entry name" value="Ketoacyl_synth_N"/>
</dbReference>
<keyword evidence="1" id="KW-0596">Phosphopantetheine</keyword>
<dbReference type="Gene3D" id="3.40.47.10">
    <property type="match status" value="1"/>
</dbReference>
<name>A0A7T6XPB4_PENDI</name>
<evidence type="ECO:0000313" key="6">
    <source>
        <dbReference type="EMBL" id="QQK44802.1"/>
    </source>
</evidence>
<evidence type="ECO:0000256" key="3">
    <source>
        <dbReference type="ARBA" id="ARBA00022679"/>
    </source>
</evidence>
<sequence length="540" mass="58545">MKPSEYPTEPIVVVGAGCRFPGGISSPSKLWDAICSQRDVLSTIPPSRFNPKGFYHPNGERDGSTNVSKAYLLEGDISAFDATFFGINPREAEAIDPQHRMLLETVYEAMEDAGLTISNMKGSDTAVYVGLMTGDYHELQIRDPENMPIYMATGTARSILSNRLSYFFDWKGPSMTIDTACSSSLVALHYAVQSLRAGECQVAVAAGANLILGPEMMIAEANLHMLSPTGRSRMWDAAADGYARGEGFSAVMLKTLSQAIADEDHIDYIIRETGVNQDGRTKGITMPSSSSQAALIRQTYQKAGLDCSRLDDRCQFFEAHGTGTPRGDPIEAQAIHDAFFASKSSEKCNFYVGSVKTVIGHLEGCAGLAGLLKAGEAVRRGQIPPNMHFNHMNPEIIPFFNECTVPTKALPWPTSSGIRRASVNSFGFGGTNAHAIIESYDQPHKEPSTSKNCLPLPFTFSASNESSLSPNIRNCVELLESNDSLELNDVASALLTQRSQLSVRVAFSGASKQLFLPRFNFCSISPTKGLQALKISSNSF</sequence>
<dbReference type="GO" id="GO:0004315">
    <property type="term" value="F:3-oxoacyl-[acyl-carrier-protein] synthase activity"/>
    <property type="evidence" value="ECO:0007669"/>
    <property type="project" value="InterPro"/>
</dbReference>
<dbReference type="InterPro" id="IPR018201">
    <property type="entry name" value="Ketoacyl_synth_AS"/>
</dbReference>
<comment type="similarity">
    <text evidence="4">Belongs to the thiolase-like superfamily. Beta-ketoacyl-ACP synthases family.</text>
</comment>
<dbReference type="PANTHER" id="PTHR43775">
    <property type="entry name" value="FATTY ACID SYNTHASE"/>
    <property type="match status" value="1"/>
</dbReference>
<dbReference type="FunFam" id="3.40.47.10:FF:000019">
    <property type="entry name" value="Polyketide synthase type I"/>
    <property type="match status" value="1"/>
</dbReference>
<dbReference type="InterPro" id="IPR032821">
    <property type="entry name" value="PKS_assoc"/>
</dbReference>
<dbReference type="SMART" id="SM00825">
    <property type="entry name" value="PKS_KS"/>
    <property type="match status" value="1"/>
</dbReference>